<evidence type="ECO:0000256" key="1">
    <source>
        <dbReference type="ARBA" id="ARBA00004141"/>
    </source>
</evidence>
<dbReference type="GO" id="GO:0022841">
    <property type="term" value="F:potassium ion leak channel activity"/>
    <property type="evidence" value="ECO:0007669"/>
    <property type="project" value="TreeGrafter"/>
</dbReference>
<evidence type="ECO:0000256" key="9">
    <source>
        <dbReference type="SAM" id="Phobius"/>
    </source>
</evidence>
<reference evidence="11 12" key="1">
    <citation type="submission" date="2017-05" db="EMBL/GenBank/DDBJ databases">
        <authorList>
            <person name="Song R."/>
            <person name="Chenine A.L."/>
            <person name="Ruprecht R.M."/>
        </authorList>
    </citation>
    <scope>NUCLEOTIDE SEQUENCE [LARGE SCALE GENOMIC DNA]</scope>
    <source>
        <strain evidence="11 12">CECT 8663</strain>
    </source>
</reference>
<dbReference type="InterPro" id="IPR013099">
    <property type="entry name" value="K_chnl_dom"/>
</dbReference>
<dbReference type="SUPFAM" id="SSF81324">
    <property type="entry name" value="Voltage-gated potassium channels"/>
    <property type="match status" value="1"/>
</dbReference>
<organism evidence="11 12">
    <name type="scientific">Pelagimonas varians</name>
    <dbReference type="NCBI Taxonomy" id="696760"/>
    <lineage>
        <taxon>Bacteria</taxon>
        <taxon>Pseudomonadati</taxon>
        <taxon>Pseudomonadota</taxon>
        <taxon>Alphaproteobacteria</taxon>
        <taxon>Rhodobacterales</taxon>
        <taxon>Roseobacteraceae</taxon>
        <taxon>Pelagimonas</taxon>
    </lineage>
</organism>
<keyword evidence="7 11" id="KW-0407">Ion channel</keyword>
<accession>A0A238K6N9</accession>
<keyword evidence="6 9" id="KW-0472">Membrane</keyword>
<evidence type="ECO:0000313" key="11">
    <source>
        <dbReference type="EMBL" id="SMX38475.1"/>
    </source>
</evidence>
<evidence type="ECO:0000256" key="7">
    <source>
        <dbReference type="ARBA" id="ARBA00023303"/>
    </source>
</evidence>
<evidence type="ECO:0000256" key="2">
    <source>
        <dbReference type="ARBA" id="ARBA00022448"/>
    </source>
</evidence>
<dbReference type="GO" id="GO:0005886">
    <property type="term" value="C:plasma membrane"/>
    <property type="evidence" value="ECO:0007669"/>
    <property type="project" value="TreeGrafter"/>
</dbReference>
<dbReference type="Gene3D" id="1.10.287.70">
    <property type="match status" value="1"/>
</dbReference>
<dbReference type="GO" id="GO:0030322">
    <property type="term" value="P:stabilization of membrane potential"/>
    <property type="evidence" value="ECO:0007669"/>
    <property type="project" value="TreeGrafter"/>
</dbReference>
<feature type="region of interest" description="Disordered" evidence="8">
    <location>
        <begin position="94"/>
        <end position="122"/>
    </location>
</feature>
<dbReference type="Pfam" id="PF07885">
    <property type="entry name" value="Ion_trans_2"/>
    <property type="match status" value="1"/>
</dbReference>
<feature type="domain" description="Potassium channel" evidence="10">
    <location>
        <begin position="12"/>
        <end position="84"/>
    </location>
</feature>
<dbReference type="PANTHER" id="PTHR11003">
    <property type="entry name" value="POTASSIUM CHANNEL, SUBFAMILY K"/>
    <property type="match status" value="1"/>
</dbReference>
<gene>
    <name evidence="11" type="ORF">PEV8663_01337</name>
</gene>
<keyword evidence="3 9" id="KW-0812">Transmembrane</keyword>
<evidence type="ECO:0000256" key="5">
    <source>
        <dbReference type="ARBA" id="ARBA00023065"/>
    </source>
</evidence>
<dbReference type="InterPro" id="IPR003280">
    <property type="entry name" value="2pore_dom_K_chnl"/>
</dbReference>
<keyword evidence="12" id="KW-1185">Reference proteome</keyword>
<feature type="transmembrane region" description="Helical" evidence="9">
    <location>
        <begin position="7"/>
        <end position="27"/>
    </location>
</feature>
<evidence type="ECO:0000313" key="12">
    <source>
        <dbReference type="Proteomes" id="UP000220836"/>
    </source>
</evidence>
<comment type="subcellular location">
    <subcellularLocation>
        <location evidence="1">Membrane</location>
        <topology evidence="1">Multi-pass membrane protein</topology>
    </subcellularLocation>
</comment>
<keyword evidence="5" id="KW-0406">Ion transport</keyword>
<evidence type="ECO:0000256" key="4">
    <source>
        <dbReference type="ARBA" id="ARBA00022989"/>
    </source>
</evidence>
<dbReference type="GO" id="GO:0015271">
    <property type="term" value="F:outward rectifier potassium channel activity"/>
    <property type="evidence" value="ECO:0007669"/>
    <property type="project" value="TreeGrafter"/>
</dbReference>
<keyword evidence="2" id="KW-0813">Transport</keyword>
<feature type="transmembrane region" description="Helical" evidence="9">
    <location>
        <begin position="56"/>
        <end position="77"/>
    </location>
</feature>
<sequence length="122" mass="13622">MNGYKVMTLVAMMIAVISIGTVFFHVVEEWSWLDSYFFTVVTLSTVGYGELVPATAIGKIGTTVFIITGLGIFAAAIQQFGHYAIRRREHHTETLHATLGREEPQTANQDRAPDNQEPDYRS</sequence>
<dbReference type="EMBL" id="FXYH01000004">
    <property type="protein sequence ID" value="SMX38475.1"/>
    <property type="molecule type" value="Genomic_DNA"/>
</dbReference>
<evidence type="ECO:0000256" key="8">
    <source>
        <dbReference type="SAM" id="MobiDB-lite"/>
    </source>
</evidence>
<evidence type="ECO:0000256" key="3">
    <source>
        <dbReference type="ARBA" id="ARBA00022692"/>
    </source>
</evidence>
<protein>
    <submittedName>
        <fullName evidence="11">Voltage-gated potassium channel</fullName>
    </submittedName>
</protein>
<dbReference type="AlphaFoldDB" id="A0A238K6N9"/>
<dbReference type="PANTHER" id="PTHR11003:SF291">
    <property type="entry name" value="IP11374P"/>
    <property type="match status" value="1"/>
</dbReference>
<proteinExistence type="predicted"/>
<feature type="compositionally biased region" description="Basic and acidic residues" evidence="8">
    <location>
        <begin position="111"/>
        <end position="122"/>
    </location>
</feature>
<name>A0A238K6N9_9RHOB</name>
<keyword evidence="4 9" id="KW-1133">Transmembrane helix</keyword>
<dbReference type="RefSeq" id="WP_097803871.1">
    <property type="nucleotide sequence ID" value="NZ_FXYH01000004.1"/>
</dbReference>
<dbReference type="OrthoDB" id="9799090at2"/>
<dbReference type="Proteomes" id="UP000220836">
    <property type="component" value="Unassembled WGS sequence"/>
</dbReference>
<evidence type="ECO:0000256" key="6">
    <source>
        <dbReference type="ARBA" id="ARBA00023136"/>
    </source>
</evidence>
<evidence type="ECO:0000259" key="10">
    <source>
        <dbReference type="Pfam" id="PF07885"/>
    </source>
</evidence>
<feature type="compositionally biased region" description="Basic and acidic residues" evidence="8">
    <location>
        <begin position="94"/>
        <end position="104"/>
    </location>
</feature>